<evidence type="ECO:0000313" key="2">
    <source>
        <dbReference type="EMBL" id="EYR63043.1"/>
    </source>
</evidence>
<dbReference type="PANTHER" id="PTHR21310:SF42">
    <property type="entry name" value="BIFUNCTIONAL AAC_APH"/>
    <property type="match status" value="1"/>
</dbReference>
<dbReference type="PANTHER" id="PTHR21310">
    <property type="entry name" value="AMINOGLYCOSIDE PHOSPHOTRANSFERASE-RELATED-RELATED"/>
    <property type="match status" value="1"/>
</dbReference>
<proteinExistence type="predicted"/>
<comment type="caution">
    <text evidence="2">The sequence shown here is derived from an EMBL/GenBank/DDBJ whole genome shotgun (WGS) entry which is preliminary data.</text>
</comment>
<name>A0A021VPJ8_9CELL</name>
<gene>
    <name evidence="2" type="ORF">N866_03495</name>
</gene>
<reference evidence="2 3" key="1">
    <citation type="submission" date="2014-01" db="EMBL/GenBank/DDBJ databases">
        <title>Actinotalea ferrariae CF5-4.</title>
        <authorList>
            <person name="Chen F."/>
            <person name="Li Y."/>
            <person name="Wang G."/>
        </authorList>
    </citation>
    <scope>NUCLEOTIDE SEQUENCE [LARGE SCALE GENOMIC DNA]</scope>
    <source>
        <strain evidence="2 3">CF5-4</strain>
    </source>
</reference>
<dbReference type="SUPFAM" id="SSF56112">
    <property type="entry name" value="Protein kinase-like (PK-like)"/>
    <property type="match status" value="1"/>
</dbReference>
<dbReference type="AlphaFoldDB" id="A0A021VPJ8"/>
<dbReference type="EMBL" id="AXCW01000135">
    <property type="protein sequence ID" value="EYR63043.1"/>
    <property type="molecule type" value="Genomic_DNA"/>
</dbReference>
<dbReference type="GO" id="GO:0016740">
    <property type="term" value="F:transferase activity"/>
    <property type="evidence" value="ECO:0007669"/>
    <property type="project" value="UniProtKB-KW"/>
</dbReference>
<dbReference type="Gene3D" id="3.30.200.20">
    <property type="entry name" value="Phosphorylase Kinase, domain 1"/>
    <property type="match status" value="1"/>
</dbReference>
<dbReference type="InterPro" id="IPR002575">
    <property type="entry name" value="Aminoglycoside_PTrfase"/>
</dbReference>
<sequence>MTPPVWASDLVVDEDLAAHLVRSQFPELAHLPVRRFAAGWDNAVFAVGDELLFRFVHRGVAVPLAARELAVLPALAGRLPLPIPVPTYLGRPVARFDRPFWGGPRIPGEELAVAGLGEDDRVPVARALGGFLRTLHAPDLARDAVAAAAARGVTLPTDANRRGEPTVLRERTVPRLERLRDAGADVDVPALLAVLDTAVVAGPSGGEPVLLHGDLHLRHVLVADDGTAAGVIDWGDSGLGDPAVDLMIGYAAFTGSARVAFLDAYGPLEPGAPERARAVAVGVCAALLDSVLADDAQALVCEVVAALGRVRR</sequence>
<protein>
    <submittedName>
        <fullName evidence="2">Aminoglycoside phosphotransferase</fullName>
    </submittedName>
</protein>
<keyword evidence="2" id="KW-0808">Transferase</keyword>
<dbReference type="Gene3D" id="3.90.1200.10">
    <property type="match status" value="1"/>
</dbReference>
<evidence type="ECO:0000313" key="3">
    <source>
        <dbReference type="Proteomes" id="UP000019753"/>
    </source>
</evidence>
<dbReference type="Proteomes" id="UP000019753">
    <property type="component" value="Unassembled WGS sequence"/>
</dbReference>
<evidence type="ECO:0000259" key="1">
    <source>
        <dbReference type="Pfam" id="PF01636"/>
    </source>
</evidence>
<dbReference type="InterPro" id="IPR011009">
    <property type="entry name" value="Kinase-like_dom_sf"/>
</dbReference>
<accession>A0A021VPJ8</accession>
<feature type="domain" description="Aminoglycoside phosphotransferase" evidence="1">
    <location>
        <begin position="33"/>
        <end position="276"/>
    </location>
</feature>
<keyword evidence="3" id="KW-1185">Reference proteome</keyword>
<dbReference type="InterPro" id="IPR051678">
    <property type="entry name" value="AGP_Transferase"/>
</dbReference>
<dbReference type="Pfam" id="PF01636">
    <property type="entry name" value="APH"/>
    <property type="match status" value="1"/>
</dbReference>
<organism evidence="2 3">
    <name type="scientific">Actinotalea ferrariae CF5-4</name>
    <dbReference type="NCBI Taxonomy" id="948458"/>
    <lineage>
        <taxon>Bacteria</taxon>
        <taxon>Bacillati</taxon>
        <taxon>Actinomycetota</taxon>
        <taxon>Actinomycetes</taxon>
        <taxon>Micrococcales</taxon>
        <taxon>Cellulomonadaceae</taxon>
        <taxon>Actinotalea</taxon>
    </lineage>
</organism>